<dbReference type="KEGG" id="vg:40074467"/>
<evidence type="ECO:0000313" key="2">
    <source>
        <dbReference type="Proteomes" id="UP000222831"/>
    </source>
</evidence>
<reference evidence="1 2" key="1">
    <citation type="submission" date="2016-12" db="EMBL/GenBank/DDBJ databases">
        <title>Characterization of two jumbo phages RP12 and RP31 infecting the phytopathogen Ralstonia solanacearum.</title>
        <authorList>
            <person name="Kawasaki T."/>
            <person name="Yoshikawa G."/>
            <person name="Ogata H."/>
            <person name="Yamada T."/>
        </authorList>
    </citation>
    <scope>NUCLEOTIDE SEQUENCE [LARGE SCALE GENOMIC DNA]</scope>
    <source>
        <strain evidence="1 2">RP12</strain>
    </source>
</reference>
<keyword evidence="2" id="KW-1185">Reference proteome</keyword>
<protein>
    <submittedName>
        <fullName evidence="1">Uncharacterized protein</fullName>
    </submittedName>
</protein>
<dbReference type="RefSeq" id="YP_009598765.1">
    <property type="nucleotide sequence ID" value="NC_041911.1"/>
</dbReference>
<dbReference type="GeneID" id="40074467"/>
<accession>A0A1L7N0Q7</accession>
<dbReference type="OrthoDB" id="7833at10239"/>
<organism evidence="1 2">
    <name type="scientific">Ralstonia phage RP12</name>
    <dbReference type="NCBI Taxonomy" id="1923889"/>
    <lineage>
        <taxon>Viruses</taxon>
        <taxon>Duplodnaviria</taxon>
        <taxon>Heunggongvirae</taxon>
        <taxon>Uroviricota</taxon>
        <taxon>Caudoviricetes</taxon>
        <taxon>Chimalliviridae</taxon>
        <taxon>Ripduovirus</taxon>
        <taxon>Ripduovirus RP12</taxon>
    </lineage>
</organism>
<proteinExistence type="predicted"/>
<name>A0A1L7N0Q7_9CAUD</name>
<dbReference type="EMBL" id="AP017924">
    <property type="protein sequence ID" value="BAW19046.1"/>
    <property type="molecule type" value="Genomic_DNA"/>
</dbReference>
<sequence>MATAYQYPFDPSGTSSANRILNEQHVITAANFRDYHYVIPNFAPFFEGDFDIKMQFPDGSIRPLTQGVDFYFSNQFLDASRACAKPVYGSISFLDTDTAGILSINYNTVGGEWNISPTEISRILAEELRNPRITTWEQITYLPERFPVVDHAWDLIDMVGMSPVVAAIEALRDAVVTKNGGNFTDHINNYSNPHNTTAAQVGLGNLFNYPIATTADAQAGTSNSFYMTPARVKDEIMAFATPLSHLTDYTNPHQVTKTQVGLSNVANFAVSTTAEAQAGAVDTSYMTPLKTAQAITQQAGSALAAHVANQQNPHNVTKDQVGLFNVQNYPIATQQQAMAGTDNASYMTPLRTAQLVAQISSVALQNHLNDFTNPHQVTAGQVGLGNVQNYGIATQADAQAGVSNTLYMTPGRVADAINALATPHAHLLDMNNPHQVTAAQVGAYTTTQTDTLLGGYVRLTDQWVAGETKAAFIAEVLQGTANNASMVYGFTEAQLAADLETNYFDNAYATIAAFNALAQRVTDIETALNSITVV</sequence>
<dbReference type="Proteomes" id="UP000222831">
    <property type="component" value="Segment"/>
</dbReference>
<evidence type="ECO:0000313" key="1">
    <source>
        <dbReference type="EMBL" id="BAW19046.1"/>
    </source>
</evidence>